<proteinExistence type="inferred from homology"/>
<evidence type="ECO:0000259" key="3">
    <source>
        <dbReference type="Pfam" id="PF12161"/>
    </source>
</evidence>
<name>A0ABP7TK24_9BURK</name>
<keyword evidence="2" id="KW-0680">Restriction system</keyword>
<sequence>MPLTQLEPYLFKAVDILYGKMDGPDFREYIAGILVLKRCSDVFDQNRQKIILNKLLSPNP</sequence>
<organism evidence="4 5">
    <name type="scientific">Actimicrobium antarcticum</name>
    <dbReference type="NCBI Taxonomy" id="1051899"/>
    <lineage>
        <taxon>Bacteria</taxon>
        <taxon>Pseudomonadati</taxon>
        <taxon>Pseudomonadota</taxon>
        <taxon>Betaproteobacteria</taxon>
        <taxon>Burkholderiales</taxon>
        <taxon>Oxalobacteraceae</taxon>
        <taxon>Actimicrobium</taxon>
    </lineage>
</organism>
<protein>
    <recommendedName>
        <fullName evidence="3">N6 adenine-specific DNA methyltransferase N-terminal domain-containing protein</fullName>
    </recommendedName>
</protein>
<evidence type="ECO:0000256" key="1">
    <source>
        <dbReference type="ARBA" id="ARBA00006594"/>
    </source>
</evidence>
<dbReference type="RefSeq" id="WP_344763871.1">
    <property type="nucleotide sequence ID" value="NZ_BAAAZE010000010.1"/>
</dbReference>
<feature type="domain" description="N6 adenine-specific DNA methyltransferase N-terminal" evidence="3">
    <location>
        <begin position="7"/>
        <end position="50"/>
    </location>
</feature>
<dbReference type="Gene3D" id="1.20.1260.30">
    <property type="match status" value="1"/>
</dbReference>
<gene>
    <name evidence="4" type="ORF">GCM10022212_26890</name>
</gene>
<comment type="similarity">
    <text evidence="1">Belongs to the N(4)/N(6)-methyltransferase family.</text>
</comment>
<evidence type="ECO:0000313" key="5">
    <source>
        <dbReference type="Proteomes" id="UP001501353"/>
    </source>
</evidence>
<comment type="caution">
    <text evidence="4">The sequence shown here is derived from an EMBL/GenBank/DDBJ whole genome shotgun (WGS) entry which is preliminary data.</text>
</comment>
<evidence type="ECO:0000256" key="2">
    <source>
        <dbReference type="ARBA" id="ARBA00022747"/>
    </source>
</evidence>
<dbReference type="InterPro" id="IPR038333">
    <property type="entry name" value="T1MK-like_N_sf"/>
</dbReference>
<dbReference type="Proteomes" id="UP001501353">
    <property type="component" value="Unassembled WGS sequence"/>
</dbReference>
<dbReference type="InterPro" id="IPR022749">
    <property type="entry name" value="D12N6_MeTrfase_N"/>
</dbReference>
<evidence type="ECO:0000313" key="4">
    <source>
        <dbReference type="EMBL" id="GAA4027407.1"/>
    </source>
</evidence>
<accession>A0ABP7TK24</accession>
<keyword evidence="5" id="KW-1185">Reference proteome</keyword>
<reference evidence="5" key="1">
    <citation type="journal article" date="2019" name="Int. J. Syst. Evol. Microbiol.">
        <title>The Global Catalogue of Microorganisms (GCM) 10K type strain sequencing project: providing services to taxonomists for standard genome sequencing and annotation.</title>
        <authorList>
            <consortium name="The Broad Institute Genomics Platform"/>
            <consortium name="The Broad Institute Genome Sequencing Center for Infectious Disease"/>
            <person name="Wu L."/>
            <person name="Ma J."/>
        </authorList>
    </citation>
    <scope>NUCLEOTIDE SEQUENCE [LARGE SCALE GENOMIC DNA]</scope>
    <source>
        <strain evidence="5">JCM 16673</strain>
    </source>
</reference>
<dbReference type="EMBL" id="BAAAZE010000010">
    <property type="protein sequence ID" value="GAA4027407.1"/>
    <property type="molecule type" value="Genomic_DNA"/>
</dbReference>
<dbReference type="Pfam" id="PF12161">
    <property type="entry name" value="HsdM_N"/>
    <property type="match status" value="1"/>
</dbReference>